<dbReference type="Gene3D" id="2.60.40.1120">
    <property type="entry name" value="Carboxypeptidase-like, regulatory domain"/>
    <property type="match status" value="1"/>
</dbReference>
<accession>A0A1A9MWR5</accession>
<feature type="signal peptide" evidence="1">
    <location>
        <begin position="1"/>
        <end position="25"/>
    </location>
</feature>
<evidence type="ECO:0000313" key="4">
    <source>
        <dbReference type="Proteomes" id="UP000077961"/>
    </source>
</evidence>
<evidence type="ECO:0000313" key="2">
    <source>
        <dbReference type="EMBL" id="OAJ51756.1"/>
    </source>
</evidence>
<evidence type="ECO:0008006" key="6">
    <source>
        <dbReference type="Google" id="ProtNLM"/>
    </source>
</evidence>
<dbReference type="RefSeq" id="WP_064271445.1">
    <property type="nucleotide sequence ID" value="NZ_LXJZ01000217.1"/>
</dbReference>
<dbReference type="AlphaFoldDB" id="A0A1A9MWR5"/>
<dbReference type="Proteomes" id="UP000078116">
    <property type="component" value="Unassembled WGS sequence"/>
</dbReference>
<gene>
    <name evidence="3" type="ORF">A6V36_37230</name>
    <name evidence="2" type="ORF">A6V37_37185</name>
</gene>
<organism evidence="2 5">
    <name type="scientific">Paraburkholderia ginsengiterrae</name>
    <dbReference type="NCBI Taxonomy" id="1462993"/>
    <lineage>
        <taxon>Bacteria</taxon>
        <taxon>Pseudomonadati</taxon>
        <taxon>Pseudomonadota</taxon>
        <taxon>Betaproteobacteria</taxon>
        <taxon>Burkholderiales</taxon>
        <taxon>Burkholderiaceae</taxon>
        <taxon>Paraburkholderia</taxon>
    </lineage>
</organism>
<protein>
    <recommendedName>
        <fullName evidence="6">Carboxypeptidase regulatory-like domain-containing protein</fullName>
    </recommendedName>
</protein>
<dbReference type="EMBL" id="LXJZ01000217">
    <property type="protein sequence ID" value="OAJ53321.1"/>
    <property type="molecule type" value="Genomic_DNA"/>
</dbReference>
<keyword evidence="4" id="KW-1185">Reference proteome</keyword>
<evidence type="ECO:0000256" key="1">
    <source>
        <dbReference type="SAM" id="SignalP"/>
    </source>
</evidence>
<sequence>MKQHSIWRLSAMTFMLAGAAQLALAMPDGVPPLQHAGGISYLSGGVGSDESAGIKGEMGNYPLVLEFVGKTNAGNDYLADIPVQISDAHGTVVLDTSSRGPFMLISLPNGRYTVTASYNGNQVRRVVSIAIGAHARELFIWPM</sequence>
<name>A0A1A9MWR5_9BURK</name>
<evidence type="ECO:0000313" key="3">
    <source>
        <dbReference type="EMBL" id="OAJ53321.1"/>
    </source>
</evidence>
<dbReference type="Proteomes" id="UP000077961">
    <property type="component" value="Unassembled WGS sequence"/>
</dbReference>
<reference evidence="4 5" key="1">
    <citation type="submission" date="2016-04" db="EMBL/GenBank/DDBJ databases">
        <title>Reclassification of Paraburkholderia panaciterrae (Farh et al. 2015) Dobritsa &amp; Samadpour 2016 as a later homotypic synonym of Paraburkholderia ginsengiterrae (Farh et al. 2015) Dobritsa &amp; Samadpour 2016.</title>
        <authorList>
            <person name="Dobritsa A.P."/>
            <person name="Kutumbaka K."/>
            <person name="Samadpour M."/>
        </authorList>
    </citation>
    <scope>NUCLEOTIDE SEQUENCE [LARGE SCALE GENOMIC DNA]</scope>
    <source>
        <strain evidence="2 5">DCY85</strain>
        <strain evidence="3 4">DCY85-1</strain>
    </source>
</reference>
<dbReference type="SUPFAM" id="SSF49452">
    <property type="entry name" value="Starch-binding domain-like"/>
    <property type="match status" value="1"/>
</dbReference>
<keyword evidence="1" id="KW-0732">Signal</keyword>
<evidence type="ECO:0000313" key="5">
    <source>
        <dbReference type="Proteomes" id="UP000078116"/>
    </source>
</evidence>
<dbReference type="EMBL" id="LXKA01000383">
    <property type="protein sequence ID" value="OAJ51756.1"/>
    <property type="molecule type" value="Genomic_DNA"/>
</dbReference>
<dbReference type="STRING" id="1462993.A6V36_37230"/>
<comment type="caution">
    <text evidence="2">The sequence shown here is derived from an EMBL/GenBank/DDBJ whole genome shotgun (WGS) entry which is preliminary data.</text>
</comment>
<dbReference type="InterPro" id="IPR013784">
    <property type="entry name" value="Carb-bd-like_fold"/>
</dbReference>
<proteinExistence type="predicted"/>
<dbReference type="GO" id="GO:0030246">
    <property type="term" value="F:carbohydrate binding"/>
    <property type="evidence" value="ECO:0007669"/>
    <property type="project" value="InterPro"/>
</dbReference>
<feature type="chain" id="PRO_5008393239" description="Carboxypeptidase regulatory-like domain-containing protein" evidence="1">
    <location>
        <begin position="26"/>
        <end position="143"/>
    </location>
</feature>